<accession>A2T2K3</accession>
<dbReference type="EMBL" id="DQ642032">
    <property type="protein sequence ID" value="ABG23241.1"/>
    <property type="molecule type" value="Genomic_DNA"/>
</dbReference>
<evidence type="ECO:0000313" key="2">
    <source>
        <dbReference type="EMBL" id="ABG23241.1"/>
    </source>
</evidence>
<feature type="chain" id="PRO_5002646772" evidence="1">
    <location>
        <begin position="22"/>
        <end position="50"/>
    </location>
</feature>
<evidence type="ECO:0000256" key="1">
    <source>
        <dbReference type="SAM" id="SignalP"/>
    </source>
</evidence>
<dbReference type="AlphaFoldDB" id="A2T2K3"/>
<reference evidence="2" key="1">
    <citation type="submission" date="2006-05" db="EMBL/GenBank/DDBJ databases">
        <title>Structural characteristics of full-length genes from the downy mildew oomycete Hyaloperonospora parasitica.</title>
        <authorList>
            <person name="Casimiro S."/>
            <person name="Tenreiro R."/>
            <person name="Monteiro A.A."/>
        </authorList>
    </citation>
    <scope>NUCLEOTIDE SEQUENCE</scope>
    <source>
        <strain evidence="2">P501</strain>
    </source>
</reference>
<feature type="signal peptide" evidence="1">
    <location>
        <begin position="1"/>
        <end position="21"/>
    </location>
</feature>
<protein>
    <submittedName>
        <fullName evidence="2">Putative small cys-rich protein</fullName>
    </submittedName>
</protein>
<proteinExistence type="predicted"/>
<name>A2T2K3_9STRA</name>
<organism evidence="2">
    <name type="scientific">Hyaloperonospora parasitica</name>
    <dbReference type="NCBI Taxonomy" id="123356"/>
    <lineage>
        <taxon>Eukaryota</taxon>
        <taxon>Sar</taxon>
        <taxon>Stramenopiles</taxon>
        <taxon>Oomycota</taxon>
        <taxon>Peronosporomycetes</taxon>
        <taxon>Peronosporales</taxon>
        <taxon>Peronosporaceae</taxon>
        <taxon>Hyaloperonospora</taxon>
    </lineage>
</organism>
<sequence length="50" mass="5319">MGRTRCSRCALCLKLVCCAHCGCLSSSLDAIQALCNVRRYRSTLALLAGG</sequence>
<keyword evidence="1" id="KW-0732">Signal</keyword>